<proteinExistence type="predicted"/>
<reference evidence="1 2" key="1">
    <citation type="submission" date="2022-05" db="EMBL/GenBank/DDBJ databases">
        <authorList>
            <consortium name="Genoscope - CEA"/>
            <person name="William W."/>
        </authorList>
    </citation>
    <scope>NUCLEOTIDE SEQUENCE [LARGE SCALE GENOMIC DNA]</scope>
</reference>
<dbReference type="AlphaFoldDB" id="A0AAU9XZL6"/>
<comment type="caution">
    <text evidence="1">The sequence shown here is derived from an EMBL/GenBank/DDBJ whole genome shotgun (WGS) entry which is preliminary data.</text>
</comment>
<gene>
    <name evidence="1" type="ORF">PMEA_00033821</name>
</gene>
<evidence type="ECO:0000313" key="1">
    <source>
        <dbReference type="EMBL" id="CAH3161449.1"/>
    </source>
</evidence>
<protein>
    <submittedName>
        <fullName evidence="1">Uncharacterized protein</fullName>
    </submittedName>
</protein>
<dbReference type="EMBL" id="CALNXJ010000080">
    <property type="protein sequence ID" value="CAH3161449.1"/>
    <property type="molecule type" value="Genomic_DNA"/>
</dbReference>
<name>A0AAU9XZL6_9CNID</name>
<accession>A0AAU9XZL6</accession>
<keyword evidence="2" id="KW-1185">Reference proteome</keyword>
<organism evidence="1 2">
    <name type="scientific">Pocillopora meandrina</name>
    <dbReference type="NCBI Taxonomy" id="46732"/>
    <lineage>
        <taxon>Eukaryota</taxon>
        <taxon>Metazoa</taxon>
        <taxon>Cnidaria</taxon>
        <taxon>Anthozoa</taxon>
        <taxon>Hexacorallia</taxon>
        <taxon>Scleractinia</taxon>
        <taxon>Astrocoeniina</taxon>
        <taxon>Pocilloporidae</taxon>
        <taxon>Pocillopora</taxon>
    </lineage>
</organism>
<evidence type="ECO:0000313" key="2">
    <source>
        <dbReference type="Proteomes" id="UP001159428"/>
    </source>
</evidence>
<sequence length="132" mass="14514">MVENSDSLDKFSVKSLGNVLEKIYVEHNTTPALKYTLTATAKEVFFKFSKPNEDDSQDAVASPSISSGSKKYKNTLHVALNMHVLYHRLIRALALESGTTPTTITAETIQMAITFTDTLETMKGISELASLI</sequence>
<dbReference type="Proteomes" id="UP001159428">
    <property type="component" value="Unassembled WGS sequence"/>
</dbReference>